<dbReference type="Proteomes" id="UP000093858">
    <property type="component" value="Unassembled WGS sequence"/>
</dbReference>
<organism evidence="1 2">
    <name type="scientific">Xanthomonas graminis pv. poae</name>
    <dbReference type="NCBI Taxonomy" id="227946"/>
    <lineage>
        <taxon>Bacteria</taxon>
        <taxon>Pseudomonadati</taxon>
        <taxon>Pseudomonadota</taxon>
        <taxon>Gammaproteobacteria</taxon>
        <taxon>Lysobacterales</taxon>
        <taxon>Lysobacteraceae</taxon>
        <taxon>Xanthomonas</taxon>
        <taxon>Xanthomonas translucens group</taxon>
        <taxon>Xanthomonas graminis</taxon>
    </lineage>
</organism>
<evidence type="ECO:0000313" key="1">
    <source>
        <dbReference type="EMBL" id="OAX55311.1"/>
    </source>
</evidence>
<name>A0A199P2U5_9XANT</name>
<reference evidence="1 2" key="1">
    <citation type="submission" date="2016-04" db="EMBL/GenBank/DDBJ databases">
        <title>Xanthomonas translucens phylogeny.</title>
        <authorList>
            <person name="Langlois P."/>
        </authorList>
    </citation>
    <scope>NUCLEOTIDE SEQUENCE [LARGE SCALE GENOMIC DNA]</scope>
    <source>
        <strain evidence="1 2">B99</strain>
    </source>
</reference>
<sequence length="108" mass="11739">MPCLASAEVISEHAVSSHIVSMSHGVNSLIILYAEGGKAGCYPVRFGSSTQGPVLNSTDSYQVLTSYYSCRDNIPVRFGQPLRFQPPSDKNLIFFRINAAGGIYITDH</sequence>
<dbReference type="EMBL" id="LWSU01000184">
    <property type="protein sequence ID" value="OAX55311.1"/>
    <property type="molecule type" value="Genomic_DNA"/>
</dbReference>
<gene>
    <name evidence="1" type="ORF">A6R73_17095</name>
</gene>
<accession>A0A199P2U5</accession>
<evidence type="ECO:0000313" key="2">
    <source>
        <dbReference type="Proteomes" id="UP000093858"/>
    </source>
</evidence>
<proteinExistence type="predicted"/>
<comment type="caution">
    <text evidence="1">The sequence shown here is derived from an EMBL/GenBank/DDBJ whole genome shotgun (WGS) entry which is preliminary data.</text>
</comment>
<dbReference type="AlphaFoldDB" id="A0A199P2U5"/>
<protein>
    <submittedName>
        <fullName evidence="1">Uncharacterized protein</fullName>
    </submittedName>
</protein>